<dbReference type="RefSeq" id="WP_106660882.1">
    <property type="nucleotide sequence ID" value="NZ_PJEO01000054.1"/>
</dbReference>
<dbReference type="AlphaFoldDB" id="A0A2N3HG33"/>
<name>A0A2N3HG33_9FLAO</name>
<comment type="caution">
    <text evidence="1">The sequence shown here is derived from an EMBL/GenBank/DDBJ whole genome shotgun (WGS) entry which is preliminary data.</text>
</comment>
<dbReference type="EMBL" id="PJEO01000054">
    <property type="protein sequence ID" value="PKQ43930.1"/>
    <property type="molecule type" value="Genomic_DNA"/>
</dbReference>
<evidence type="ECO:0000313" key="1">
    <source>
        <dbReference type="EMBL" id="PKQ43930.1"/>
    </source>
</evidence>
<evidence type="ECO:0000313" key="2">
    <source>
        <dbReference type="Proteomes" id="UP000233435"/>
    </source>
</evidence>
<sequence>MKNAILIILTTLCFSCKENQKNVSEPKELTIAEKIANSHGYEHWKNVSKIEFTFNVDKDSSHSERSWVWEPKNSNVSFLADKDSIVNYNRTKIDSIKINLDKSFINDKFWLLIPFQLVWDKNTTISAPIKAESPISKTQMNKITLTYPSDGGGYTPGDAYDLYYGDDYLIKEWVFRRGNSENPSLINTFETYQVYNGLKLATEHKMANGMNINFTNIKVTLE</sequence>
<dbReference type="OrthoDB" id="892266at2"/>
<gene>
    <name evidence="1" type="ORF">CSW08_16055</name>
</gene>
<accession>A0A2N3HG33</accession>
<proteinExistence type="predicted"/>
<reference evidence="1 2" key="1">
    <citation type="submission" date="2017-12" db="EMBL/GenBank/DDBJ databases">
        <title>Confluentibacter flavum sp. nov., isolated from the saline lake.</title>
        <authorList>
            <person name="Yu L."/>
        </authorList>
    </citation>
    <scope>NUCLEOTIDE SEQUENCE [LARGE SCALE GENOMIC DNA]</scope>
    <source>
        <strain evidence="1 2">3B</strain>
    </source>
</reference>
<dbReference type="Proteomes" id="UP000233435">
    <property type="component" value="Unassembled WGS sequence"/>
</dbReference>
<protein>
    <recommendedName>
        <fullName evidence="3">Selenophosphate synthetase</fullName>
    </recommendedName>
</protein>
<evidence type="ECO:0008006" key="3">
    <source>
        <dbReference type="Google" id="ProtNLM"/>
    </source>
</evidence>
<keyword evidence="2" id="KW-1185">Reference proteome</keyword>
<organism evidence="1 2">
    <name type="scientific">Confluentibacter flavum</name>
    <dbReference type="NCBI Taxonomy" id="1909700"/>
    <lineage>
        <taxon>Bacteria</taxon>
        <taxon>Pseudomonadati</taxon>
        <taxon>Bacteroidota</taxon>
        <taxon>Flavobacteriia</taxon>
        <taxon>Flavobacteriales</taxon>
        <taxon>Flavobacteriaceae</taxon>
        <taxon>Confluentibacter</taxon>
    </lineage>
</organism>